<evidence type="ECO:0000313" key="1">
    <source>
        <dbReference type="EMBL" id="GAF25029.1"/>
    </source>
</evidence>
<dbReference type="Proteomes" id="UP000063718">
    <property type="component" value="Unassembled WGS sequence"/>
</dbReference>
<organism evidence="1">
    <name type="scientific">Moorella thermoacetica Y72</name>
    <dbReference type="NCBI Taxonomy" id="1325331"/>
    <lineage>
        <taxon>Bacteria</taxon>
        <taxon>Bacillati</taxon>
        <taxon>Bacillota</taxon>
        <taxon>Clostridia</taxon>
        <taxon>Neomoorellales</taxon>
        <taxon>Neomoorellaceae</taxon>
        <taxon>Neomoorella</taxon>
    </lineage>
</organism>
<gene>
    <name evidence="1" type="ORF">MTY_0358</name>
</gene>
<protein>
    <submittedName>
        <fullName evidence="1">Uncharacterized protein</fullName>
    </submittedName>
</protein>
<dbReference type="EMBL" id="DF238840">
    <property type="protein sequence ID" value="GAF25029.1"/>
    <property type="molecule type" value="Genomic_DNA"/>
</dbReference>
<sequence>MPGGSRVAGQRLVGMAIGLTAIARERQIRESFCLQQEKRPFKANLSSKIEFMPKHPG</sequence>
<reference evidence="1" key="1">
    <citation type="journal article" date="2014" name="Gene">
        <title>Genome-guided analysis of transformation efficiency and carbon dioxide assimilation by Moorella thermoacetica Y72.</title>
        <authorList>
            <person name="Tsukahara K."/>
            <person name="Kita A."/>
            <person name="Nakashimada Y."/>
            <person name="Hoshino T."/>
            <person name="Murakami K."/>
        </authorList>
    </citation>
    <scope>NUCLEOTIDE SEQUENCE [LARGE SCALE GENOMIC DNA]</scope>
    <source>
        <strain evidence="1">Y72</strain>
    </source>
</reference>
<accession>A0A0S6U8L5</accession>
<proteinExistence type="predicted"/>
<dbReference type="AlphaFoldDB" id="A0A0S6U8L5"/>
<name>A0A0S6U8L5_NEOTH</name>